<dbReference type="AlphaFoldDB" id="W1Y0A6"/>
<gene>
    <name evidence="1" type="ORF">Q604_UNBC09711G0002</name>
</gene>
<protein>
    <submittedName>
        <fullName evidence="1">Asparagine synthetase</fullName>
    </submittedName>
</protein>
<feature type="non-terminal residue" evidence="1">
    <location>
        <position position="1"/>
    </location>
</feature>
<sequence length="37" mass="4208">PKTHNPVYTDIVCRELTGILDKKSSPIHEIIDISFNL</sequence>
<comment type="caution">
    <text evidence="1">The sequence shown here is derived from an EMBL/GenBank/DDBJ whole genome shotgun (WGS) entry which is preliminary data.</text>
</comment>
<name>W1Y0A6_9ZZZZ</name>
<proteinExistence type="predicted"/>
<accession>W1Y0A6</accession>
<dbReference type="EMBL" id="AZMM01009711">
    <property type="protein sequence ID" value="ETJ35988.1"/>
    <property type="molecule type" value="Genomic_DNA"/>
</dbReference>
<reference evidence="1" key="1">
    <citation type="submission" date="2013-12" db="EMBL/GenBank/DDBJ databases">
        <title>A Varibaculum cambriense genome reconstructed from a premature infant gut community with otherwise low bacterial novelty that shifts toward anaerobic metabolism during the third week of life.</title>
        <authorList>
            <person name="Brown C.T."/>
            <person name="Sharon I."/>
            <person name="Thomas B.C."/>
            <person name="Castelle C.J."/>
            <person name="Morowitz M.J."/>
            <person name="Banfield J.F."/>
        </authorList>
    </citation>
    <scope>NUCLEOTIDE SEQUENCE</scope>
</reference>
<evidence type="ECO:0000313" key="1">
    <source>
        <dbReference type="EMBL" id="ETJ35988.1"/>
    </source>
</evidence>
<organism evidence="1">
    <name type="scientific">human gut metagenome</name>
    <dbReference type="NCBI Taxonomy" id="408170"/>
    <lineage>
        <taxon>unclassified sequences</taxon>
        <taxon>metagenomes</taxon>
        <taxon>organismal metagenomes</taxon>
    </lineage>
</organism>